<sequence>MKHLRRKKGLAALIFVIVFSAGAAVVMWLWNALLPDIFGICPINFWQSAGLMILSRILLGGMGWLTHFFNHSMHGEKCNNFFEMHRQMRRMSSDERMEFIRERMSKQNDEGK</sequence>
<name>A0A5M8NVD3_9BACT</name>
<dbReference type="Proteomes" id="UP000324575">
    <property type="component" value="Unassembled WGS sequence"/>
</dbReference>
<comment type="caution">
    <text evidence="2">The sequence shown here is derived from an EMBL/GenBank/DDBJ whole genome shotgun (WGS) entry which is preliminary data.</text>
</comment>
<accession>A0A5M8NVD3</accession>
<organism evidence="2 3">
    <name type="scientific">Candidatus Ordinivivax streblomastigis</name>
    <dbReference type="NCBI Taxonomy" id="2540710"/>
    <lineage>
        <taxon>Bacteria</taxon>
        <taxon>Pseudomonadati</taxon>
        <taxon>Bacteroidota</taxon>
        <taxon>Bacteroidia</taxon>
        <taxon>Bacteroidales</taxon>
        <taxon>Candidatus Ordinivivax</taxon>
    </lineage>
</organism>
<protein>
    <submittedName>
        <fullName evidence="2">Uncharacterized protein</fullName>
    </submittedName>
</protein>
<keyword evidence="1" id="KW-1133">Transmembrane helix</keyword>
<evidence type="ECO:0000313" key="2">
    <source>
        <dbReference type="EMBL" id="KAA6301071.1"/>
    </source>
</evidence>
<keyword evidence="1" id="KW-0472">Membrane</keyword>
<gene>
    <name evidence="2" type="ORF">EZS26_002787</name>
</gene>
<evidence type="ECO:0000256" key="1">
    <source>
        <dbReference type="SAM" id="Phobius"/>
    </source>
</evidence>
<feature type="transmembrane region" description="Helical" evidence="1">
    <location>
        <begin position="45"/>
        <end position="65"/>
    </location>
</feature>
<feature type="transmembrane region" description="Helical" evidence="1">
    <location>
        <begin position="12"/>
        <end position="33"/>
    </location>
</feature>
<dbReference type="EMBL" id="SNRX01000030">
    <property type="protein sequence ID" value="KAA6301071.1"/>
    <property type="molecule type" value="Genomic_DNA"/>
</dbReference>
<keyword evidence="1" id="KW-0812">Transmembrane</keyword>
<dbReference type="AlphaFoldDB" id="A0A5M8NVD3"/>
<reference evidence="2 3" key="1">
    <citation type="submission" date="2019-03" db="EMBL/GenBank/DDBJ databases">
        <title>Single cell metagenomics reveals metabolic interactions within the superorganism composed of flagellate Streblomastix strix and complex community of Bacteroidetes bacteria on its surface.</title>
        <authorList>
            <person name="Treitli S.C."/>
            <person name="Kolisko M."/>
            <person name="Husnik F."/>
            <person name="Keeling P."/>
            <person name="Hampl V."/>
        </authorList>
    </citation>
    <scope>NUCLEOTIDE SEQUENCE [LARGE SCALE GENOMIC DNA]</scope>
    <source>
        <strain evidence="2">St1</strain>
    </source>
</reference>
<proteinExistence type="predicted"/>
<evidence type="ECO:0000313" key="3">
    <source>
        <dbReference type="Proteomes" id="UP000324575"/>
    </source>
</evidence>